<sequence>MFEVSHRQEGSGSSKTTESSSTDIVPNSEEDTMDVDVAQADRILGTSDALGSFLLSKYASDFGINVVFCTMPNGAPGPVVVHGGFRVDSQFMVSASKFIRWLCLYDGRKTPLPESSLALRKIEIVPSDPFQYWFAHQSERVFEHDSKVLIQPGIYGIYNPGQDGKPYQKAFEPPEPITRSFRELEDITLREQLEDQGVLTTAELSGSLAESSVVSTIKKEQFLGAPADHLVADALVRYEHRCPFTGRTDNLLGVHIFAPVAGGYQDKHAHSNRKTFASPENTIIMSADIVDAFWENFFSVDMEDGARIITFRPLPENAPKLFTHLSRKAQEIADTNIWTLNLRWSLRVNWDIGDAKFDYPDEDIEDYFPLAEKDPWFTHERWKQGIARHFREVMERLMQAIHSWLNKTVQITTWLITMSPFDTQTAFLPQVELSQYQAAPIQLGDNSYPLFHTSLPGTDTTGITSQILKSLVRNRTDEELEQGHMLASGNGVIPVVPNPCFARHNEQYVALEPDVKVLLKDEDAPANDPVGPYIMSGKGLADFELCAELVDEHIRRIPLFNETKATIPPIPETSRVLLTGAFNAILEPALLSPETSLDGSELHVTTVRKIADLARLFCLGAAARNSGYTQFLNVYNKLPEERKPSWCLDLTIVHRILVLRYGLDDSREVMFGQKFKGLETTDWTLGVALKAIMDERVETRRTGINGVRRSMTTLMD</sequence>
<keyword evidence="3" id="KW-1185">Reference proteome</keyword>
<feature type="compositionally biased region" description="Low complexity" evidence="1">
    <location>
        <begin position="10"/>
        <end position="22"/>
    </location>
</feature>
<evidence type="ECO:0000313" key="3">
    <source>
        <dbReference type="Proteomes" id="UP000613580"/>
    </source>
</evidence>
<evidence type="ECO:0000313" key="2">
    <source>
        <dbReference type="EMBL" id="KAF7313348.1"/>
    </source>
</evidence>
<proteinExistence type="predicted"/>
<dbReference type="OrthoDB" id="3263651at2759"/>
<dbReference type="EMBL" id="JACAZE010000006">
    <property type="protein sequence ID" value="KAF7313348.1"/>
    <property type="molecule type" value="Genomic_DNA"/>
</dbReference>
<dbReference type="Gene3D" id="3.30.420.150">
    <property type="entry name" value="Exopolyphosphatase. Domain 2"/>
    <property type="match status" value="1"/>
</dbReference>
<organism evidence="2 3">
    <name type="scientific">Mycena chlorophos</name>
    <name type="common">Agaric fungus</name>
    <name type="synonym">Agaricus chlorophos</name>
    <dbReference type="NCBI Taxonomy" id="658473"/>
    <lineage>
        <taxon>Eukaryota</taxon>
        <taxon>Fungi</taxon>
        <taxon>Dikarya</taxon>
        <taxon>Basidiomycota</taxon>
        <taxon>Agaricomycotina</taxon>
        <taxon>Agaricomycetes</taxon>
        <taxon>Agaricomycetidae</taxon>
        <taxon>Agaricales</taxon>
        <taxon>Marasmiineae</taxon>
        <taxon>Mycenaceae</taxon>
        <taxon>Mycena</taxon>
    </lineage>
</organism>
<feature type="region of interest" description="Disordered" evidence="1">
    <location>
        <begin position="1"/>
        <end position="32"/>
    </location>
</feature>
<dbReference type="AlphaFoldDB" id="A0A8H6T7N9"/>
<reference evidence="2" key="1">
    <citation type="submission" date="2020-05" db="EMBL/GenBank/DDBJ databases">
        <title>Mycena genomes resolve the evolution of fungal bioluminescence.</title>
        <authorList>
            <person name="Tsai I.J."/>
        </authorList>
    </citation>
    <scope>NUCLEOTIDE SEQUENCE</scope>
    <source>
        <strain evidence="2">110903Hualien_Pintung</strain>
    </source>
</reference>
<protein>
    <submittedName>
        <fullName evidence="2">Uncharacterized protein</fullName>
    </submittedName>
</protein>
<evidence type="ECO:0000256" key="1">
    <source>
        <dbReference type="SAM" id="MobiDB-lite"/>
    </source>
</evidence>
<gene>
    <name evidence="2" type="ORF">HMN09_00490400</name>
</gene>
<dbReference type="Proteomes" id="UP000613580">
    <property type="component" value="Unassembled WGS sequence"/>
</dbReference>
<accession>A0A8H6T7N9</accession>
<comment type="caution">
    <text evidence="2">The sequence shown here is derived from an EMBL/GenBank/DDBJ whole genome shotgun (WGS) entry which is preliminary data.</text>
</comment>
<name>A0A8H6T7N9_MYCCL</name>